<dbReference type="Proteomes" id="UP000062963">
    <property type="component" value="Plasmid pSKU205"/>
</dbReference>
<dbReference type="EMBL" id="CP012424">
    <property type="protein sequence ID" value="ALA98600.1"/>
    <property type="molecule type" value="Genomic_DNA"/>
</dbReference>
<reference evidence="1 2" key="1">
    <citation type="journal article" date="2015" name="Genome Announc.">
        <title>Complete Genome Sequence of Spiroplasma kunkelii Strain CR2-3x, Causal Agent of Corn Stunt Disease in Zea mays L.</title>
        <authorList>
            <person name="Davis R.E."/>
            <person name="Shao J."/>
            <person name="Dally E.L."/>
            <person name="Zhao Y."/>
            <person name="Gasparich G.E."/>
            <person name="Gaynor B.J."/>
            <person name="Athey J.C."/>
            <person name="Harrison N.A."/>
            <person name="Donofrio N."/>
        </authorList>
    </citation>
    <scope>NUCLEOTIDE SEQUENCE [LARGE SCALE GENOMIC DNA]</scope>
    <source>
        <strain evidence="1 2">CR2-3x</strain>
        <plasmid evidence="1">pSKU205</plasmid>
    </source>
</reference>
<proteinExistence type="predicted"/>
<organism evidence="1 2">
    <name type="scientific">Spiroplasma kunkelii CR2-3x</name>
    <dbReference type="NCBI Taxonomy" id="273035"/>
    <lineage>
        <taxon>Bacteria</taxon>
        <taxon>Bacillati</taxon>
        <taxon>Mycoplasmatota</taxon>
        <taxon>Mollicutes</taxon>
        <taxon>Entomoplasmatales</taxon>
        <taxon>Spiroplasmataceae</taxon>
        <taxon>Spiroplasma</taxon>
    </lineage>
</organism>
<keyword evidence="2" id="KW-1185">Reference proteome</keyword>
<name>A0A0K2JJ35_SPIKU</name>
<dbReference type="PATRIC" id="fig|273035.7.peg.2137"/>
<keyword evidence="1" id="KW-0614">Plasmid</keyword>
<gene>
    <name evidence="1" type="ORF">SKUN_001749</name>
</gene>
<dbReference type="InterPro" id="IPR036388">
    <property type="entry name" value="WH-like_DNA-bd_sf"/>
</dbReference>
<protein>
    <submittedName>
        <fullName evidence="1">Uncharacterized protein</fullName>
    </submittedName>
</protein>
<accession>A0A0K2JJ35</accession>
<evidence type="ECO:0000313" key="2">
    <source>
        <dbReference type="Proteomes" id="UP000062963"/>
    </source>
</evidence>
<dbReference type="KEGG" id="skn:SKUN_001749"/>
<sequence length="57" mass="6673">MLLNKNIKSTQNRLAVLVNKKMITANKLTRKNIYVLTHKGNSFLGREHKKSIKINFY</sequence>
<geneLocation type="plasmid" evidence="1 2">
    <name>pSKU205</name>
</geneLocation>
<dbReference type="Gene3D" id="1.10.10.10">
    <property type="entry name" value="Winged helix-like DNA-binding domain superfamily/Winged helix DNA-binding domain"/>
    <property type="match status" value="1"/>
</dbReference>
<dbReference type="AlphaFoldDB" id="A0A0K2JJ35"/>
<evidence type="ECO:0000313" key="1">
    <source>
        <dbReference type="EMBL" id="ALA98600.1"/>
    </source>
</evidence>